<feature type="transmembrane region" description="Helical" evidence="11">
    <location>
        <begin position="725"/>
        <end position="749"/>
    </location>
</feature>
<evidence type="ECO:0000313" key="14">
    <source>
        <dbReference type="Proteomes" id="UP000054845"/>
    </source>
</evidence>
<dbReference type="GO" id="GO:0071944">
    <property type="term" value="C:cell periphery"/>
    <property type="evidence" value="ECO:0007669"/>
    <property type="project" value="TreeGrafter"/>
</dbReference>
<dbReference type="SUPFAM" id="SSF53448">
    <property type="entry name" value="Nucleotide-diphospho-sugar transferases"/>
    <property type="match status" value="1"/>
</dbReference>
<evidence type="ECO:0000256" key="5">
    <source>
        <dbReference type="ARBA" id="ARBA00022989"/>
    </source>
</evidence>
<keyword evidence="6 11" id="KW-0472">Membrane</keyword>
<feature type="transmembrane region" description="Helical" evidence="11">
    <location>
        <begin position="853"/>
        <end position="872"/>
    </location>
</feature>
<keyword evidence="14" id="KW-1185">Reference proteome</keyword>
<dbReference type="Pfam" id="PF08407">
    <property type="entry name" value="Chitin_synth_1N"/>
    <property type="match status" value="1"/>
</dbReference>
<dbReference type="OrthoDB" id="26569at2759"/>
<evidence type="ECO:0000256" key="1">
    <source>
        <dbReference type="ARBA" id="ARBA00004439"/>
    </source>
</evidence>
<keyword evidence="8" id="KW-0968">Cytoplasmic vesicle</keyword>
<feature type="region of interest" description="Disordered" evidence="10">
    <location>
        <begin position="917"/>
        <end position="936"/>
    </location>
</feature>
<dbReference type="GO" id="GO:0030428">
    <property type="term" value="C:cell septum"/>
    <property type="evidence" value="ECO:0007669"/>
    <property type="project" value="TreeGrafter"/>
</dbReference>
<keyword evidence="4 11" id="KW-0812">Transmembrane</keyword>
<feature type="compositionally biased region" description="Pro residues" evidence="10">
    <location>
        <begin position="73"/>
        <end position="83"/>
    </location>
</feature>
<dbReference type="PANTHER" id="PTHR22914">
    <property type="entry name" value="CHITIN SYNTHASE"/>
    <property type="match status" value="1"/>
</dbReference>
<feature type="compositionally biased region" description="Low complexity" evidence="10">
    <location>
        <begin position="59"/>
        <end position="72"/>
    </location>
</feature>
<dbReference type="EC" id="2.4.1.16" evidence="2"/>
<evidence type="ECO:0000313" key="13">
    <source>
        <dbReference type="EMBL" id="CEH15616.1"/>
    </source>
</evidence>
<reference evidence="13 14" key="1">
    <citation type="submission" date="2014-09" db="EMBL/GenBank/DDBJ databases">
        <authorList>
            <person name="Magalhaes I.L.F."/>
            <person name="Oliveira U."/>
            <person name="Santos F.R."/>
            <person name="Vidigal T.H.D.A."/>
            <person name="Brescovit A.D."/>
            <person name="Santos A.J."/>
        </authorList>
    </citation>
    <scope>NUCLEOTIDE SEQUENCE [LARGE SCALE GENOMIC DNA]</scope>
</reference>
<feature type="transmembrane region" description="Helical" evidence="11">
    <location>
        <begin position="689"/>
        <end position="705"/>
    </location>
</feature>
<evidence type="ECO:0000256" key="6">
    <source>
        <dbReference type="ARBA" id="ARBA00023136"/>
    </source>
</evidence>
<dbReference type="CDD" id="cd04190">
    <property type="entry name" value="Chitin_synth_C"/>
    <property type="match status" value="1"/>
</dbReference>
<feature type="transmembrane region" description="Helical" evidence="11">
    <location>
        <begin position="985"/>
        <end position="1004"/>
    </location>
</feature>
<dbReference type="GO" id="GO:0004100">
    <property type="term" value="F:chitin synthase activity"/>
    <property type="evidence" value="ECO:0007669"/>
    <property type="project" value="UniProtKB-EC"/>
</dbReference>
<dbReference type="InterPro" id="IPR029044">
    <property type="entry name" value="Nucleotide-diphossugar_trans"/>
</dbReference>
<keyword evidence="13" id="KW-0808">Transferase</keyword>
<evidence type="ECO:0000256" key="3">
    <source>
        <dbReference type="ARBA" id="ARBA00022676"/>
    </source>
</evidence>
<evidence type="ECO:0000256" key="7">
    <source>
        <dbReference type="ARBA" id="ARBA00023316"/>
    </source>
</evidence>
<proteinExistence type="predicted"/>
<name>A0A0P1BHR6_9BASI</name>
<dbReference type="GO" id="GO:0030659">
    <property type="term" value="C:cytoplasmic vesicle membrane"/>
    <property type="evidence" value="ECO:0007669"/>
    <property type="project" value="UniProtKB-SubCell"/>
</dbReference>
<evidence type="ECO:0000256" key="4">
    <source>
        <dbReference type="ARBA" id="ARBA00022692"/>
    </source>
</evidence>
<feature type="domain" description="Chitin synthase N-terminal" evidence="12">
    <location>
        <begin position="316"/>
        <end position="379"/>
    </location>
</feature>
<evidence type="ECO:0000256" key="2">
    <source>
        <dbReference type="ARBA" id="ARBA00012543"/>
    </source>
</evidence>
<comment type="function">
    <text evidence="9">Polymerizes chitin, a structural polymer of the cell wall and septum, by transferring the sugar moiety of UDP-GlcNAc to the non-reducing end of the growing chitin polymer.</text>
</comment>
<feature type="compositionally biased region" description="Polar residues" evidence="10">
    <location>
        <begin position="39"/>
        <end position="49"/>
    </location>
</feature>
<organism evidence="13 14">
    <name type="scientific">Ceraceosorus bombacis</name>
    <dbReference type="NCBI Taxonomy" id="401625"/>
    <lineage>
        <taxon>Eukaryota</taxon>
        <taxon>Fungi</taxon>
        <taxon>Dikarya</taxon>
        <taxon>Basidiomycota</taxon>
        <taxon>Ustilaginomycotina</taxon>
        <taxon>Exobasidiomycetes</taxon>
        <taxon>Ceraceosorales</taxon>
        <taxon>Ceraceosoraceae</taxon>
        <taxon>Ceraceosorus</taxon>
    </lineage>
</organism>
<feature type="transmembrane region" description="Helical" evidence="11">
    <location>
        <begin position="769"/>
        <end position="789"/>
    </location>
</feature>
<evidence type="ECO:0000256" key="10">
    <source>
        <dbReference type="SAM" id="MobiDB-lite"/>
    </source>
</evidence>
<evidence type="ECO:0000256" key="9">
    <source>
        <dbReference type="ARBA" id="ARBA00024009"/>
    </source>
</evidence>
<dbReference type="AlphaFoldDB" id="A0A0P1BHR6"/>
<evidence type="ECO:0000256" key="11">
    <source>
        <dbReference type="SAM" id="Phobius"/>
    </source>
</evidence>
<dbReference type="GO" id="GO:0071555">
    <property type="term" value="P:cell wall organization"/>
    <property type="evidence" value="ECO:0007669"/>
    <property type="project" value="UniProtKB-KW"/>
</dbReference>
<keyword evidence="5 11" id="KW-1133">Transmembrane helix</keyword>
<dbReference type="Pfam" id="PF01644">
    <property type="entry name" value="Chitin_synth_1"/>
    <property type="match status" value="1"/>
</dbReference>
<evidence type="ECO:0000256" key="8">
    <source>
        <dbReference type="ARBA" id="ARBA00023329"/>
    </source>
</evidence>
<dbReference type="STRING" id="401625.A0A0P1BHR6"/>
<feature type="region of interest" description="Disordered" evidence="10">
    <location>
        <begin position="1"/>
        <end position="110"/>
    </location>
</feature>
<feature type="transmembrane region" description="Helical" evidence="11">
    <location>
        <begin position="884"/>
        <end position="901"/>
    </location>
</feature>
<dbReference type="InterPro" id="IPR004835">
    <property type="entry name" value="Chitin_synth"/>
</dbReference>
<keyword evidence="7" id="KW-0961">Cell wall biogenesis/degradation</keyword>
<dbReference type="InterPro" id="IPR013616">
    <property type="entry name" value="Chitin_synth_N"/>
</dbReference>
<dbReference type="EMBL" id="CCYA01000267">
    <property type="protein sequence ID" value="CEH15616.1"/>
    <property type="molecule type" value="Genomic_DNA"/>
</dbReference>
<feature type="transmembrane region" description="Helical" evidence="11">
    <location>
        <begin position="801"/>
        <end position="825"/>
    </location>
</feature>
<evidence type="ECO:0000259" key="12">
    <source>
        <dbReference type="Pfam" id="PF08407"/>
    </source>
</evidence>
<accession>A0A0P1BHR6</accession>
<sequence>MSDQPSFQSTPVRPTRQPSMATPPHRNPHQFNGRGAQPNGHNNEETYPQDSAVYGRGYPSQGAAYPAAGSPSPFAPPLPPMAPSPQYDDSFRSSPAPAPGPAVDQFGGYNTFADAGSARYEQDVREPDQFNGPGYISPSPANIQGAGLRHRTGESVSFAKPNPPFISGGGGGRVVGDDESMYSQYNKGWDDQASMMGGASYYGDQHMASSSTSHLNSNHYTGNGWDAPGGFGGGHEAIEMQAGAPGYPPDTYHNGGHPNFPNPGGYGFGAQRMPEEQNIGAGWVGLAAPGTVLAQAQPRHTHAGYNETHERIMRRRTVKKLALENGNLVIETPVAPNICKQNQSKEFTHMRYTAATCDPDHFIAQRYALRPWLLGREIELCIVLTSYNEDEQLLVRTLNSVIKNIAYLTSRTKSKTWGLQGWTKVVVILVADGRKKADKRFLKLLQLMGVYQEGVMVDHVNDKPTVAHIFELTSQVMVSANGSVEVSQCPIQVMLCLKETNAKKLNSHRWFFNAFCAQLKPNVCILLDVGTKPAAKSLYHLWKAFDNHPKCGGACGEITVETGRGCWQLVNPLVAAQNFEYKMSNILDKPLESVFGYITVLPGAFSAYRYKALQGRPLEAYFKGEALHSGAVHGGSFLGNMYLAEDRILCFELVAKRGEGWLLKYVKSARASTDVPDKLPAFIGQRRRWLNGSLFAAIYSTWHFGRMWTSGQGFFRKLLLQFQVIYSLVQLIFAFTGIANFYLAIYFLFSSATSDDKHDPFGGQGDSVLQIVLNALIAIVVVCLILSLGNRPQGSNLAYHAVVILLALLMGVALYTAGFTIFIAADAAGLTHLSGWTGDNILQLIKLDSFRDIVISLASTYVLWVIASIIHFEPWHLVTSFIQYLFLTPCFVIVLAIYSMANTHDLSWGNRPAEPAKDLGKASTTGGKDGKPAQVEVKTTTANDAAELWQSAQREMAVPRVEEKEHRAPTQKAADEAATFRTNLLLIYILVNAVLVLFFTSSYWKRFVGRKLPGSSDPYMAALFWSTAGLSALRATGSVLYIVFRIFGH</sequence>
<dbReference type="PANTHER" id="PTHR22914:SF44">
    <property type="entry name" value="CHITIN SYNTHASE 2"/>
    <property type="match status" value="1"/>
</dbReference>
<protein>
    <recommendedName>
        <fullName evidence="2">chitin synthase</fullName>
        <ecNumber evidence="2">2.4.1.16</ecNumber>
    </recommendedName>
</protein>
<feature type="transmembrane region" description="Helical" evidence="11">
    <location>
        <begin position="1024"/>
        <end position="1047"/>
    </location>
</feature>
<dbReference type="Proteomes" id="UP000054845">
    <property type="component" value="Unassembled WGS sequence"/>
</dbReference>
<dbReference type="GO" id="GO:0006031">
    <property type="term" value="P:chitin biosynthetic process"/>
    <property type="evidence" value="ECO:0007669"/>
    <property type="project" value="TreeGrafter"/>
</dbReference>
<keyword evidence="3" id="KW-0328">Glycosyltransferase</keyword>
<comment type="subcellular location">
    <subcellularLocation>
        <location evidence="1">Cytoplasmic vesicle membrane</location>
        <topology evidence="1">Multi-pass membrane protein</topology>
    </subcellularLocation>
</comment>
<feature type="compositionally biased region" description="Polar residues" evidence="10">
    <location>
        <begin position="1"/>
        <end position="20"/>
    </location>
</feature>